<dbReference type="AlphaFoldDB" id="A0A369BHH0"/>
<dbReference type="Proteomes" id="UP000253090">
    <property type="component" value="Unassembled WGS sequence"/>
</dbReference>
<feature type="transmembrane region" description="Helical" evidence="1">
    <location>
        <begin position="85"/>
        <end position="104"/>
    </location>
</feature>
<reference evidence="2 3" key="1">
    <citation type="submission" date="2018-07" db="EMBL/GenBank/DDBJ databases">
        <title>Genomic Encyclopedia of Type Strains, Phase III (KMG-III): the genomes of soil and plant-associated and newly described type strains.</title>
        <authorList>
            <person name="Whitman W."/>
        </authorList>
    </citation>
    <scope>NUCLEOTIDE SEQUENCE [LARGE SCALE GENOMIC DNA]</scope>
    <source>
        <strain evidence="2 3">CECT 8333</strain>
    </source>
</reference>
<sequence>MEPQVGLTPKRRKDRYAFALSSFILSIPSFIFLIIPVILIFSGRVTRDSQYIGRMNLLLFLACAASVAGLLFGFMALNSSKGKRLAITGIIISLIPIHFYYYAFNSVIANS</sequence>
<evidence type="ECO:0000256" key="1">
    <source>
        <dbReference type="SAM" id="Phobius"/>
    </source>
</evidence>
<protein>
    <submittedName>
        <fullName evidence="2">Uncharacterized protein</fullName>
    </submittedName>
</protein>
<keyword evidence="1" id="KW-1133">Transmembrane helix</keyword>
<gene>
    <name evidence="2" type="ORF">DFP94_103448</name>
</gene>
<accession>A0A369BHH0</accession>
<dbReference type="EMBL" id="QPJW01000003">
    <property type="protein sequence ID" value="RCX20715.1"/>
    <property type="molecule type" value="Genomic_DNA"/>
</dbReference>
<evidence type="ECO:0000313" key="2">
    <source>
        <dbReference type="EMBL" id="RCX20715.1"/>
    </source>
</evidence>
<organism evidence="2 3">
    <name type="scientific">Fontibacillus phaseoli</name>
    <dbReference type="NCBI Taxonomy" id="1416533"/>
    <lineage>
        <taxon>Bacteria</taxon>
        <taxon>Bacillati</taxon>
        <taxon>Bacillota</taxon>
        <taxon>Bacilli</taxon>
        <taxon>Bacillales</taxon>
        <taxon>Paenibacillaceae</taxon>
        <taxon>Fontibacillus</taxon>
    </lineage>
</organism>
<feature type="transmembrane region" description="Helical" evidence="1">
    <location>
        <begin position="16"/>
        <end position="41"/>
    </location>
</feature>
<dbReference type="RefSeq" id="WP_114496759.1">
    <property type="nucleotide sequence ID" value="NZ_QPJW01000003.1"/>
</dbReference>
<proteinExistence type="predicted"/>
<feature type="transmembrane region" description="Helical" evidence="1">
    <location>
        <begin position="57"/>
        <end position="78"/>
    </location>
</feature>
<comment type="caution">
    <text evidence="2">The sequence shown here is derived from an EMBL/GenBank/DDBJ whole genome shotgun (WGS) entry which is preliminary data.</text>
</comment>
<keyword evidence="1" id="KW-0812">Transmembrane</keyword>
<name>A0A369BHH0_9BACL</name>
<keyword evidence="3" id="KW-1185">Reference proteome</keyword>
<evidence type="ECO:0000313" key="3">
    <source>
        <dbReference type="Proteomes" id="UP000253090"/>
    </source>
</evidence>
<keyword evidence="1" id="KW-0472">Membrane</keyword>